<dbReference type="eggNOG" id="COG5517">
    <property type="taxonomic scope" value="Bacteria"/>
</dbReference>
<dbReference type="SUPFAM" id="SSF54427">
    <property type="entry name" value="NTF2-like"/>
    <property type="match status" value="1"/>
</dbReference>
<reference evidence="2 3" key="1">
    <citation type="journal article" date="2011" name="J. Bacteriol.">
        <title>Draft Genome Sequence of Gordonia neofelifaecis NRRL B-59395, a Cholesterol-Degrading Actinomycete.</title>
        <authorList>
            <person name="Ge F."/>
            <person name="Li W."/>
            <person name="Chen G."/>
            <person name="Liu Y."/>
            <person name="Zhang G."/>
            <person name="Yong B."/>
            <person name="Wang Q."/>
            <person name="Wang N."/>
            <person name="Huang Z."/>
            <person name="Li W."/>
            <person name="Wang J."/>
            <person name="Wu C."/>
            <person name="Xie Q."/>
            <person name="Liu G."/>
        </authorList>
    </citation>
    <scope>NUCLEOTIDE SEQUENCE [LARGE SCALE GENOMIC DNA]</scope>
    <source>
        <strain evidence="2 3">NRRL B-59395</strain>
    </source>
</reference>
<proteinExistence type="predicted"/>
<dbReference type="OrthoDB" id="1492465at2"/>
<protein>
    <recommendedName>
        <fullName evidence="1">SnoaL-like domain-containing protein</fullName>
    </recommendedName>
</protein>
<dbReference type="Proteomes" id="UP000035065">
    <property type="component" value="Unassembled WGS sequence"/>
</dbReference>
<evidence type="ECO:0000313" key="2">
    <source>
        <dbReference type="EMBL" id="EGD55659.1"/>
    </source>
</evidence>
<evidence type="ECO:0000259" key="1">
    <source>
        <dbReference type="Pfam" id="PF13577"/>
    </source>
</evidence>
<dbReference type="RefSeq" id="WP_009678857.1">
    <property type="nucleotide sequence ID" value="NZ_AEUD01000005.1"/>
</dbReference>
<organism evidence="2 3">
    <name type="scientific">Gordonia neofelifaecis NRRL B-59395</name>
    <dbReference type="NCBI Taxonomy" id="644548"/>
    <lineage>
        <taxon>Bacteria</taxon>
        <taxon>Bacillati</taxon>
        <taxon>Actinomycetota</taxon>
        <taxon>Actinomycetes</taxon>
        <taxon>Mycobacteriales</taxon>
        <taxon>Gordoniaceae</taxon>
        <taxon>Gordonia</taxon>
    </lineage>
</organism>
<evidence type="ECO:0000313" key="3">
    <source>
        <dbReference type="Proteomes" id="UP000035065"/>
    </source>
</evidence>
<dbReference type="AlphaFoldDB" id="F1YIA5"/>
<dbReference type="InterPro" id="IPR032710">
    <property type="entry name" value="NTF2-like_dom_sf"/>
</dbReference>
<name>F1YIA5_9ACTN</name>
<accession>F1YIA5</accession>
<comment type="caution">
    <text evidence="2">The sequence shown here is derived from an EMBL/GenBank/DDBJ whole genome shotgun (WGS) entry which is preliminary data.</text>
</comment>
<dbReference type="Gene3D" id="3.10.450.50">
    <property type="match status" value="1"/>
</dbReference>
<dbReference type="InterPro" id="IPR037401">
    <property type="entry name" value="SnoaL-like"/>
</dbReference>
<keyword evidence="3" id="KW-1185">Reference proteome</keyword>
<feature type="domain" description="SnoaL-like" evidence="1">
    <location>
        <begin position="8"/>
        <end position="131"/>
    </location>
</feature>
<sequence>MPLDDELRRLTDEAAIYRALTAYCHGIDRRDLELVRSVYHPGAVDHHTGFDGPVEEFIEWVGPVLGKLGGTMHTLGNHRVELFGDHAMSETYATATHWGRDSSDLGSNFTTGVRYVDHFERRNGRWAIAERFAVREWLRTEGDRLTGVAPRTDEDPTRTFRSQLEQLTTEGNTSC</sequence>
<dbReference type="EMBL" id="AEUD01000005">
    <property type="protein sequence ID" value="EGD55659.1"/>
    <property type="molecule type" value="Genomic_DNA"/>
</dbReference>
<dbReference type="STRING" id="644548.SCNU_08098"/>
<dbReference type="Pfam" id="PF13577">
    <property type="entry name" value="SnoaL_4"/>
    <property type="match status" value="1"/>
</dbReference>
<gene>
    <name evidence="2" type="ORF">SCNU_08098</name>
</gene>